<dbReference type="CDD" id="cd04301">
    <property type="entry name" value="NAT_SF"/>
    <property type="match status" value="1"/>
</dbReference>
<evidence type="ECO:0000313" key="4">
    <source>
        <dbReference type="Proteomes" id="UP000494165"/>
    </source>
</evidence>
<dbReference type="SUPFAM" id="SSF55729">
    <property type="entry name" value="Acyl-CoA N-acyltransferases (Nat)"/>
    <property type="match status" value="1"/>
</dbReference>
<accession>A0A8S1DN54</accession>
<dbReference type="Gene3D" id="3.90.980.20">
    <property type="match status" value="1"/>
</dbReference>
<dbReference type="InterPro" id="IPR016181">
    <property type="entry name" value="Acyl_CoA_acyltransferase"/>
</dbReference>
<evidence type="ECO:0000256" key="1">
    <source>
        <dbReference type="SAM" id="MobiDB-lite"/>
    </source>
</evidence>
<evidence type="ECO:0000259" key="2">
    <source>
        <dbReference type="PROSITE" id="PS51186"/>
    </source>
</evidence>
<dbReference type="FunFam" id="3.40.630.30:FF:000013">
    <property type="entry name" value="cysteine-rich protein 2-binding protein-like"/>
    <property type="match status" value="1"/>
</dbReference>
<dbReference type="PANTHER" id="PTHR20916:SF26">
    <property type="entry name" value="CYSTEINE-RICH PROTEIN 2-BINDING PROTEIN"/>
    <property type="match status" value="1"/>
</dbReference>
<dbReference type="OrthoDB" id="4080456at2759"/>
<dbReference type="AlphaFoldDB" id="A0A8S1DN54"/>
<dbReference type="InterPro" id="IPR000182">
    <property type="entry name" value="GNAT_dom"/>
</dbReference>
<dbReference type="Pfam" id="PF00583">
    <property type="entry name" value="Acetyltransf_1"/>
    <property type="match status" value="1"/>
</dbReference>
<dbReference type="SUPFAM" id="SSF57903">
    <property type="entry name" value="FYVE/PHD zinc finger"/>
    <property type="match status" value="1"/>
</dbReference>
<protein>
    <recommendedName>
        <fullName evidence="2">N-acetyltransferase domain-containing protein</fullName>
    </recommendedName>
</protein>
<dbReference type="PANTHER" id="PTHR20916">
    <property type="entry name" value="CYSTEINE AND GLYCINE-RICH PROTEIN 2 BINDING PROTEIN"/>
    <property type="match status" value="1"/>
</dbReference>
<dbReference type="Proteomes" id="UP000494165">
    <property type="component" value="Unassembled WGS sequence"/>
</dbReference>
<dbReference type="PROSITE" id="PS51186">
    <property type="entry name" value="GNAT"/>
    <property type="match status" value="1"/>
</dbReference>
<feature type="domain" description="N-acetyltransferase" evidence="2">
    <location>
        <begin position="495"/>
        <end position="624"/>
    </location>
</feature>
<sequence>MSQIEPADRKRGTTIQRITANNKLNVDQVFLALQLLSSKFIANDLIINMESIAFSKCSRCLEMESKESAALQCSVCAIWCHLTCIDNKSPVFLQDAFFTFTCDNCSDTGQDKLIRDSARWKNIVILILYNLHHQYFSKSRRGYFQYRSQITEMINSNWRFLFPPDAFKKNKAPHGVVSNQLTHNTHIFASGTSVVGESGWWKLVDPSLSPLYLSKLKKSTAAVVTSDGQPARPPTNILSVSSSLIENQTSFTLPDILLEKDGVDSDMEIDPPSSPTKIQNSDPLDILSFLESEDPPTKTNPDAENITVSQSLHDELQSEPEKPAKAPVQPKAEAGPVTKFRPMTQYEEVHLMHRLERAGPLPTSKAHRLYRKLVVRNLQRKNGLPLFNLACSPTGYTLNDPSLSNDPKFARILDRFNVSSSQLKNVDNNSLSFMTRLMGMIEPASFKSPNTGRLLKPYIMREDCSKFPWVKLMNELMNKVNKNEPERLPCMKSTLDYCYVRPQHIPAVNSLCRENFWPGIDMSEALQYPEFSCVALYKKLVVGFAFLVDTAMNESYITFLYVRPEWRRGGIATFMLYHLIQTCMGKDVTLHVSATNPALILYQRFGFKVEEFVQDFYEKYLPADSKECTHAFFLRLSR</sequence>
<proteinExistence type="predicted"/>
<feature type="region of interest" description="Disordered" evidence="1">
    <location>
        <begin position="263"/>
        <end position="283"/>
    </location>
</feature>
<keyword evidence="4" id="KW-1185">Reference proteome</keyword>
<evidence type="ECO:0000313" key="3">
    <source>
        <dbReference type="EMBL" id="CAB3382006.1"/>
    </source>
</evidence>
<organism evidence="3 4">
    <name type="scientific">Cloeon dipterum</name>
    <dbReference type="NCBI Taxonomy" id="197152"/>
    <lineage>
        <taxon>Eukaryota</taxon>
        <taxon>Metazoa</taxon>
        <taxon>Ecdysozoa</taxon>
        <taxon>Arthropoda</taxon>
        <taxon>Hexapoda</taxon>
        <taxon>Insecta</taxon>
        <taxon>Pterygota</taxon>
        <taxon>Palaeoptera</taxon>
        <taxon>Ephemeroptera</taxon>
        <taxon>Pisciforma</taxon>
        <taxon>Baetidae</taxon>
        <taxon>Cloeon</taxon>
    </lineage>
</organism>
<reference evidence="3 4" key="1">
    <citation type="submission" date="2020-04" db="EMBL/GenBank/DDBJ databases">
        <authorList>
            <person name="Alioto T."/>
            <person name="Alioto T."/>
            <person name="Gomez Garrido J."/>
        </authorList>
    </citation>
    <scope>NUCLEOTIDE SEQUENCE [LARGE SCALE GENOMIC DNA]</scope>
</reference>
<feature type="compositionally biased region" description="Basic and acidic residues" evidence="1">
    <location>
        <begin position="312"/>
        <end position="324"/>
    </location>
</feature>
<dbReference type="Gene3D" id="3.40.630.30">
    <property type="match status" value="1"/>
</dbReference>
<name>A0A8S1DN54_9INSE</name>
<dbReference type="EMBL" id="CADEPI010000254">
    <property type="protein sequence ID" value="CAB3382006.1"/>
    <property type="molecule type" value="Genomic_DNA"/>
</dbReference>
<dbReference type="GO" id="GO:0004402">
    <property type="term" value="F:histone acetyltransferase activity"/>
    <property type="evidence" value="ECO:0007669"/>
    <property type="project" value="TreeGrafter"/>
</dbReference>
<feature type="region of interest" description="Disordered" evidence="1">
    <location>
        <begin position="312"/>
        <end position="341"/>
    </location>
</feature>
<comment type="caution">
    <text evidence="3">The sequence shown here is derived from an EMBL/GenBank/DDBJ whole genome shotgun (WGS) entry which is preliminary data.</text>
</comment>
<dbReference type="InterPro" id="IPR011011">
    <property type="entry name" value="Znf_FYVE_PHD"/>
</dbReference>
<dbReference type="CDD" id="cd15489">
    <property type="entry name" value="PHD_SF"/>
    <property type="match status" value="1"/>
</dbReference>
<gene>
    <name evidence="3" type="ORF">CLODIP_2_CD01059</name>
</gene>